<feature type="transmembrane region" description="Helical" evidence="7">
    <location>
        <begin position="190"/>
        <end position="210"/>
    </location>
</feature>
<reference evidence="9" key="1">
    <citation type="submission" date="2022-11" db="EMBL/GenBank/DDBJ databases">
        <title>Robbsia betulipollinis sp. nov., isolated from pollen of birch (Betula pendula).</title>
        <authorList>
            <person name="Shi H."/>
            <person name="Ambika Manirajan B."/>
            <person name="Ratering S."/>
            <person name="Geissler-Plaum R."/>
            <person name="Schnell S."/>
        </authorList>
    </citation>
    <scope>NUCLEOTIDE SEQUENCE</scope>
    <source>
        <strain evidence="9">Bb-Pol-6</strain>
    </source>
</reference>
<feature type="coiled-coil region" evidence="5">
    <location>
        <begin position="375"/>
        <end position="402"/>
    </location>
</feature>
<dbReference type="Proteomes" id="UP001082899">
    <property type="component" value="Unassembled WGS sequence"/>
</dbReference>
<feature type="compositionally biased region" description="Low complexity" evidence="6">
    <location>
        <begin position="13"/>
        <end position="43"/>
    </location>
</feature>
<keyword evidence="10" id="KW-1185">Reference proteome</keyword>
<sequence>MTVLRSSTLPSFPATGDGAADATDAPTTGSPAAGSSTPAAGSPAAADATLAAARAVLAALAASGFPGLEGTGAGATGGDGLDNANGAPSLAPASFVGNVEDVALLLQTAQDNLLNQRLASAKSAIDVASSKAAVSNKDQAQKVQDWIKNSEKAHRKHSGIMGWLTSIFKAIAAVVGVVVAAVATVATGGAAAPLLAVACIGLASATMSLASQISVAAGGPELSLTKLLTQGGTKLFEALGMRHDAAEKAGDIFAGVVGIGTGAALIDPGLVGTLATGVAKCLGAHADTLAILNAVVTTVAVIATAIAMAAMGNVGGAANAAAAATSTAVNTVKTAGAVMGGIGGVTQGVDQVVQGVQTLDRAKAEKAVGDARADMKENTATLMRLQSQMERSRDEIKKVVEQFQAAFERLSGMLENASQTSRQINSNFVPAGA</sequence>
<proteinExistence type="inferred from homology"/>
<accession>A0ABT3ZMV5</accession>
<protein>
    <submittedName>
        <fullName evidence="9">Type III secretion system translocon subunit SctE</fullName>
    </submittedName>
</protein>
<organism evidence="9 10">
    <name type="scientific">Robbsia betulipollinis</name>
    <dbReference type="NCBI Taxonomy" id="2981849"/>
    <lineage>
        <taxon>Bacteria</taxon>
        <taxon>Pseudomonadati</taxon>
        <taxon>Pseudomonadota</taxon>
        <taxon>Betaproteobacteria</taxon>
        <taxon>Burkholderiales</taxon>
        <taxon>Burkholderiaceae</taxon>
        <taxon>Robbsia</taxon>
    </lineage>
</organism>
<comment type="subcellular location">
    <subcellularLocation>
        <location evidence="1">Host membrane</location>
    </subcellularLocation>
</comment>
<keyword evidence="2" id="KW-1043">Host membrane</keyword>
<dbReference type="InterPro" id="IPR006972">
    <property type="entry name" value="BipB-like_C"/>
</dbReference>
<feature type="compositionally biased region" description="Polar residues" evidence="6">
    <location>
        <begin position="1"/>
        <end position="10"/>
    </location>
</feature>
<dbReference type="RefSeq" id="WP_267847029.1">
    <property type="nucleotide sequence ID" value="NZ_JAPMXC010000001.1"/>
</dbReference>
<keyword evidence="5" id="KW-0175">Coiled coil</keyword>
<dbReference type="Pfam" id="PF04888">
    <property type="entry name" value="SseC"/>
    <property type="match status" value="1"/>
</dbReference>
<evidence type="ECO:0000313" key="10">
    <source>
        <dbReference type="Proteomes" id="UP001082899"/>
    </source>
</evidence>
<comment type="caution">
    <text evidence="9">The sequence shown here is derived from an EMBL/GenBank/DDBJ whole genome shotgun (WGS) entry which is preliminary data.</text>
</comment>
<name>A0ABT3ZMV5_9BURK</name>
<evidence type="ECO:0000256" key="4">
    <source>
        <dbReference type="ARBA" id="ARBA00035640"/>
    </source>
</evidence>
<evidence type="ECO:0000259" key="8">
    <source>
        <dbReference type="Pfam" id="PF04888"/>
    </source>
</evidence>
<evidence type="ECO:0000256" key="5">
    <source>
        <dbReference type="SAM" id="Coils"/>
    </source>
</evidence>
<feature type="transmembrane region" description="Helical" evidence="7">
    <location>
        <begin position="160"/>
        <end position="184"/>
    </location>
</feature>
<evidence type="ECO:0000313" key="9">
    <source>
        <dbReference type="EMBL" id="MCY0387275.1"/>
    </source>
</evidence>
<feature type="domain" description="Translocator protein BipB-like C-terminal" evidence="8">
    <location>
        <begin position="111"/>
        <end position="427"/>
    </location>
</feature>
<keyword evidence="7" id="KW-1133">Transmembrane helix</keyword>
<keyword evidence="7" id="KW-0812">Transmembrane</keyword>
<keyword evidence="3" id="KW-0843">Virulence</keyword>
<evidence type="ECO:0000256" key="2">
    <source>
        <dbReference type="ARBA" id="ARBA00022870"/>
    </source>
</evidence>
<evidence type="ECO:0000256" key="6">
    <source>
        <dbReference type="SAM" id="MobiDB-lite"/>
    </source>
</evidence>
<evidence type="ECO:0000256" key="1">
    <source>
        <dbReference type="ARBA" id="ARBA00004551"/>
    </source>
</evidence>
<comment type="similarity">
    <text evidence="4">Belongs to the SctE/SipB/YopB family.</text>
</comment>
<gene>
    <name evidence="9" type="primary">sctE</name>
    <name evidence="9" type="ORF">OVY01_08510</name>
</gene>
<evidence type="ECO:0000256" key="7">
    <source>
        <dbReference type="SAM" id="Phobius"/>
    </source>
</evidence>
<evidence type="ECO:0000256" key="3">
    <source>
        <dbReference type="ARBA" id="ARBA00023026"/>
    </source>
</evidence>
<keyword evidence="7" id="KW-0472">Membrane</keyword>
<dbReference type="EMBL" id="JAPMXC010000001">
    <property type="protein sequence ID" value="MCY0387275.1"/>
    <property type="molecule type" value="Genomic_DNA"/>
</dbReference>
<feature type="region of interest" description="Disordered" evidence="6">
    <location>
        <begin position="1"/>
        <end position="43"/>
    </location>
</feature>